<evidence type="ECO:0000313" key="2">
    <source>
        <dbReference type="EMBL" id="KAF5534267.1"/>
    </source>
</evidence>
<accession>A0A8H5IE09</accession>
<dbReference type="EMBL" id="JAAOAQ010000799">
    <property type="protein sequence ID" value="KAF5534267.1"/>
    <property type="molecule type" value="Genomic_DNA"/>
</dbReference>
<dbReference type="OrthoDB" id="4973636at2759"/>
<feature type="compositionally biased region" description="Polar residues" evidence="1">
    <location>
        <begin position="94"/>
        <end position="110"/>
    </location>
</feature>
<feature type="region of interest" description="Disordered" evidence="1">
    <location>
        <begin position="88"/>
        <end position="110"/>
    </location>
</feature>
<dbReference type="AlphaFoldDB" id="A0A8H5IE09"/>
<proteinExistence type="predicted"/>
<feature type="region of interest" description="Disordered" evidence="1">
    <location>
        <begin position="39"/>
        <end position="59"/>
    </location>
</feature>
<gene>
    <name evidence="2" type="ORF">FPHYL_13461</name>
</gene>
<protein>
    <submittedName>
        <fullName evidence="2">Uncharacterized protein</fullName>
    </submittedName>
</protein>
<comment type="caution">
    <text evidence="2">The sequence shown here is derived from an EMBL/GenBank/DDBJ whole genome shotgun (WGS) entry which is preliminary data.</text>
</comment>
<evidence type="ECO:0000313" key="3">
    <source>
        <dbReference type="Proteomes" id="UP000582016"/>
    </source>
</evidence>
<organism evidence="2 3">
    <name type="scientific">Fusarium phyllophilum</name>
    <dbReference type="NCBI Taxonomy" id="47803"/>
    <lineage>
        <taxon>Eukaryota</taxon>
        <taxon>Fungi</taxon>
        <taxon>Dikarya</taxon>
        <taxon>Ascomycota</taxon>
        <taxon>Pezizomycotina</taxon>
        <taxon>Sordariomycetes</taxon>
        <taxon>Hypocreomycetidae</taxon>
        <taxon>Hypocreales</taxon>
        <taxon>Nectriaceae</taxon>
        <taxon>Fusarium</taxon>
        <taxon>Fusarium fujikuroi species complex</taxon>
    </lineage>
</organism>
<name>A0A8H5IE09_9HYPO</name>
<sequence>MSSIILHMSMDNLERLLDRKLQPIKDHLNVINDKLDAINKMPDNPTNHGLAPKSLPVETVVQPQDQKLVRSINELKYDSFSHSQQGEDIYRVSYPTSPSTSRTGLHAFSS</sequence>
<evidence type="ECO:0000256" key="1">
    <source>
        <dbReference type="SAM" id="MobiDB-lite"/>
    </source>
</evidence>
<reference evidence="2 3" key="1">
    <citation type="submission" date="2020-05" db="EMBL/GenBank/DDBJ databases">
        <title>Identification and distribution of gene clusters putatively required for synthesis of sphingolipid metabolism inhibitors in phylogenetically diverse species of the filamentous fungus Fusarium.</title>
        <authorList>
            <person name="Kim H.-S."/>
            <person name="Busman M."/>
            <person name="Brown D.W."/>
            <person name="Divon H."/>
            <person name="Uhlig S."/>
            <person name="Proctor R.H."/>
        </authorList>
    </citation>
    <scope>NUCLEOTIDE SEQUENCE [LARGE SCALE GENOMIC DNA]</scope>
    <source>
        <strain evidence="2 3">NRRL 13617</strain>
    </source>
</reference>
<keyword evidence="3" id="KW-1185">Reference proteome</keyword>
<dbReference type="Proteomes" id="UP000582016">
    <property type="component" value="Unassembled WGS sequence"/>
</dbReference>